<keyword evidence="5" id="KW-1185">Reference proteome</keyword>
<sequence length="455" mass="48045">MTGLTQALGAYIANPGFGAHPARAEAIARQGMTDTIAVALAARDEDVTRVALAHARNMGGAGDVPLWFDAAALPPAMAAFVNGVAGHALDYDDVALSGHPSTVLTPAILAQAHVQGASGRDCLRAYIVGYEVWAELTAREADPYHIKGWHPTAVFGTVAATAALAYLQGFNAADAARALAISASLASGLVANFGTMTKPLHAGRAAALAFEAISLTRLGLTAAADALEHHAGFLAALSPQGRVDRERPYQPGEPRILATGLSIKKYPVCYSGHRVIDAVIDLARDHTLDPDQVTRVAIGIGRPQASMLRNAAPITALEAKFSAQFAVAAALSRGKVGLSELDDGVVNEPGVRALYDIVDIDLIEEADPEDSAFSRYDTVAITLRDGRVLRSGEIRYPRGHAHLPLSETELRAKFDDCVTRWRRSPAPEGMPAGGALYDRLASLAQVDDVRTLFRS</sequence>
<dbReference type="GO" id="GO:0016829">
    <property type="term" value="F:lyase activity"/>
    <property type="evidence" value="ECO:0007669"/>
    <property type="project" value="InterPro"/>
</dbReference>
<dbReference type="InterPro" id="IPR042188">
    <property type="entry name" value="MmgE/PrpD_sf_2"/>
</dbReference>
<dbReference type="Pfam" id="PF03972">
    <property type="entry name" value="MmgE_PrpD_N"/>
    <property type="match status" value="1"/>
</dbReference>
<dbReference type="RefSeq" id="WP_094815542.1">
    <property type="nucleotide sequence ID" value="NZ_NEVU01000003.1"/>
</dbReference>
<dbReference type="Proteomes" id="UP000216429">
    <property type="component" value="Unassembled WGS sequence"/>
</dbReference>
<comment type="caution">
    <text evidence="4">The sequence shown here is derived from an EMBL/GenBank/DDBJ whole genome shotgun (WGS) entry which is preliminary data.</text>
</comment>
<dbReference type="Gene3D" id="3.30.1330.120">
    <property type="entry name" value="2-methylcitrate dehydratase PrpD"/>
    <property type="match status" value="1"/>
</dbReference>
<dbReference type="EMBL" id="NEVU01000003">
    <property type="protein sequence ID" value="OZI71645.1"/>
    <property type="molecule type" value="Genomic_DNA"/>
</dbReference>
<dbReference type="Gene3D" id="1.10.4100.10">
    <property type="entry name" value="2-methylcitrate dehydratase PrpD"/>
    <property type="match status" value="1"/>
</dbReference>
<dbReference type="OrthoDB" id="8680281at2"/>
<comment type="similarity">
    <text evidence="1">Belongs to the PrpD family.</text>
</comment>
<protein>
    <recommendedName>
        <fullName evidence="6">MmgE/PrpD family protein</fullName>
    </recommendedName>
</protein>
<organism evidence="4 5">
    <name type="scientific">Bordetella genomosp. 12</name>
    <dbReference type="NCBI Taxonomy" id="463035"/>
    <lineage>
        <taxon>Bacteria</taxon>
        <taxon>Pseudomonadati</taxon>
        <taxon>Pseudomonadota</taxon>
        <taxon>Betaproteobacteria</taxon>
        <taxon>Burkholderiales</taxon>
        <taxon>Alcaligenaceae</taxon>
        <taxon>Bordetella</taxon>
    </lineage>
</organism>
<dbReference type="InterPro" id="IPR045337">
    <property type="entry name" value="MmgE_PrpD_C"/>
</dbReference>
<dbReference type="InterPro" id="IPR045336">
    <property type="entry name" value="MmgE_PrpD_N"/>
</dbReference>
<dbReference type="Pfam" id="PF19305">
    <property type="entry name" value="MmgE_PrpD_C"/>
    <property type="match status" value="1"/>
</dbReference>
<feature type="domain" description="MmgE/PrpD C-terminal" evidence="3">
    <location>
        <begin position="266"/>
        <end position="420"/>
    </location>
</feature>
<dbReference type="SUPFAM" id="SSF103378">
    <property type="entry name" value="2-methylcitrate dehydratase PrpD"/>
    <property type="match status" value="1"/>
</dbReference>
<dbReference type="InterPro" id="IPR036148">
    <property type="entry name" value="MmgE/PrpD_sf"/>
</dbReference>
<evidence type="ECO:0000256" key="1">
    <source>
        <dbReference type="ARBA" id="ARBA00006174"/>
    </source>
</evidence>
<gene>
    <name evidence="4" type="ORF">CAL22_17745</name>
</gene>
<dbReference type="AlphaFoldDB" id="A0A261VCA1"/>
<evidence type="ECO:0000259" key="3">
    <source>
        <dbReference type="Pfam" id="PF19305"/>
    </source>
</evidence>
<proteinExistence type="inferred from homology"/>
<name>A0A261VCA1_9BORD</name>
<evidence type="ECO:0000313" key="4">
    <source>
        <dbReference type="EMBL" id="OZI71645.1"/>
    </source>
</evidence>
<evidence type="ECO:0000313" key="5">
    <source>
        <dbReference type="Proteomes" id="UP000216429"/>
    </source>
</evidence>
<accession>A0A261VCA1</accession>
<dbReference type="PANTHER" id="PTHR16943">
    <property type="entry name" value="2-METHYLCITRATE DEHYDRATASE-RELATED"/>
    <property type="match status" value="1"/>
</dbReference>
<dbReference type="PANTHER" id="PTHR16943:SF8">
    <property type="entry name" value="2-METHYLCITRATE DEHYDRATASE"/>
    <property type="match status" value="1"/>
</dbReference>
<reference evidence="5" key="1">
    <citation type="submission" date="2017-05" db="EMBL/GenBank/DDBJ databases">
        <title>Complete and WGS of Bordetella genogroups.</title>
        <authorList>
            <person name="Spilker T."/>
            <person name="Lipuma J."/>
        </authorList>
    </citation>
    <scope>NUCLEOTIDE SEQUENCE [LARGE SCALE GENOMIC DNA]</scope>
    <source>
        <strain evidence="5">AU6712</strain>
    </source>
</reference>
<dbReference type="InterPro" id="IPR005656">
    <property type="entry name" value="MmgE_PrpD"/>
</dbReference>
<evidence type="ECO:0000259" key="2">
    <source>
        <dbReference type="Pfam" id="PF03972"/>
    </source>
</evidence>
<feature type="domain" description="MmgE/PrpD N-terminal" evidence="2">
    <location>
        <begin position="7"/>
        <end position="243"/>
    </location>
</feature>
<dbReference type="InterPro" id="IPR042183">
    <property type="entry name" value="MmgE/PrpD_sf_1"/>
</dbReference>
<evidence type="ECO:0008006" key="6">
    <source>
        <dbReference type="Google" id="ProtNLM"/>
    </source>
</evidence>